<dbReference type="EMBL" id="JANVFS010000005">
    <property type="protein sequence ID" value="KAJ4492046.1"/>
    <property type="molecule type" value="Genomic_DNA"/>
</dbReference>
<evidence type="ECO:0000313" key="2">
    <source>
        <dbReference type="Proteomes" id="UP001150238"/>
    </source>
</evidence>
<comment type="caution">
    <text evidence="1">The sequence shown here is derived from an EMBL/GenBank/DDBJ whole genome shotgun (WGS) entry which is preliminary data.</text>
</comment>
<gene>
    <name evidence="1" type="ORF">C8J55DRAFT_533981</name>
</gene>
<dbReference type="AlphaFoldDB" id="A0A9W9AYH8"/>
<organism evidence="1 2">
    <name type="scientific">Lentinula lateritia</name>
    <dbReference type="NCBI Taxonomy" id="40482"/>
    <lineage>
        <taxon>Eukaryota</taxon>
        <taxon>Fungi</taxon>
        <taxon>Dikarya</taxon>
        <taxon>Basidiomycota</taxon>
        <taxon>Agaricomycotina</taxon>
        <taxon>Agaricomycetes</taxon>
        <taxon>Agaricomycetidae</taxon>
        <taxon>Agaricales</taxon>
        <taxon>Marasmiineae</taxon>
        <taxon>Omphalotaceae</taxon>
        <taxon>Lentinula</taxon>
    </lineage>
</organism>
<dbReference type="Pfam" id="PF18758">
    <property type="entry name" value="KDZ"/>
    <property type="match status" value="1"/>
</dbReference>
<dbReference type="Proteomes" id="UP001150238">
    <property type="component" value="Unassembled WGS sequence"/>
</dbReference>
<dbReference type="PANTHER" id="PTHR33096">
    <property type="entry name" value="CXC2 DOMAIN-CONTAINING PROTEIN"/>
    <property type="match status" value="1"/>
</dbReference>
<reference evidence="1" key="1">
    <citation type="submission" date="2022-08" db="EMBL/GenBank/DDBJ databases">
        <authorList>
            <consortium name="DOE Joint Genome Institute"/>
            <person name="Min B."/>
            <person name="Riley R."/>
            <person name="Sierra-Patev S."/>
            <person name="Naranjo-Ortiz M."/>
            <person name="Looney B."/>
            <person name="Konkel Z."/>
            <person name="Slot J.C."/>
            <person name="Sakamoto Y."/>
            <person name="Steenwyk J.L."/>
            <person name="Rokas A."/>
            <person name="Carro J."/>
            <person name="Camarero S."/>
            <person name="Ferreira P."/>
            <person name="Molpeceres G."/>
            <person name="Ruiz-Duenas F.J."/>
            <person name="Serrano A."/>
            <person name="Henrissat B."/>
            <person name="Drula E."/>
            <person name="Hughes K.W."/>
            <person name="Mata J.L."/>
            <person name="Ishikawa N.K."/>
            <person name="Vargas-Isla R."/>
            <person name="Ushijima S."/>
            <person name="Smith C.A."/>
            <person name="Ahrendt S."/>
            <person name="Andreopoulos W."/>
            <person name="He G."/>
            <person name="Labutti K."/>
            <person name="Lipzen A."/>
            <person name="Ng V."/>
            <person name="Sandor L."/>
            <person name="Barry K."/>
            <person name="Martinez A.T."/>
            <person name="Xiao Y."/>
            <person name="Gibbons J.G."/>
            <person name="Terashima K."/>
            <person name="Hibbett D.S."/>
            <person name="Grigoriev I.V."/>
        </authorList>
    </citation>
    <scope>NUCLEOTIDE SEQUENCE</scope>
    <source>
        <strain evidence="1">Sp2 HRB7682 ss15</strain>
    </source>
</reference>
<evidence type="ECO:0008006" key="3">
    <source>
        <dbReference type="Google" id="ProtNLM"/>
    </source>
</evidence>
<accession>A0A9W9AYH8</accession>
<proteinExistence type="predicted"/>
<name>A0A9W9AYH8_9AGAR</name>
<sequence length="337" mass="39328">MWDGFHETGIFTSACQHGFIIWLMDMIRSGELAKYPLTITVKALEVFGKNLLIGYDIGCSFSETIAKTPLNEALQKKKCCTCVNAFHGYSHNALCQQSFHPTHIKGMGLEDLKTLERIFSYRYHRKVFIDLFFWQWDSDKYANLGTMLFNNYIQALHILETEAAELAHDLEQFNLTESDLEAMWVDQAGHFKELGKERAEKVNGVAYVELLQQLRDIDYTAFRIQEPEDFEQLPPHSSYSLGLSKTCKTETRCRFLGEKRDNVLWEILQMESQMDVQWRWTPLDSEYKAALKYMTERKYLQALENLHLLVIKRLFEMHKLNMSGTGEFSFANLYIGF</sequence>
<dbReference type="PANTHER" id="PTHR33096:SF1">
    <property type="entry name" value="CXC1-LIKE CYSTEINE CLUSTER ASSOCIATED WITH KDZ TRANSPOSASES DOMAIN-CONTAINING PROTEIN"/>
    <property type="match status" value="1"/>
</dbReference>
<dbReference type="InterPro" id="IPR040521">
    <property type="entry name" value="KDZ"/>
</dbReference>
<evidence type="ECO:0000313" key="1">
    <source>
        <dbReference type="EMBL" id="KAJ4492046.1"/>
    </source>
</evidence>
<protein>
    <recommendedName>
        <fullName evidence="3">CxC2-like cysteine cluster KDZ transposase-associated domain-containing protein</fullName>
    </recommendedName>
</protein>
<reference evidence="1" key="2">
    <citation type="journal article" date="2023" name="Proc. Natl. Acad. Sci. U.S.A.">
        <title>A global phylogenomic analysis of the shiitake genus Lentinula.</title>
        <authorList>
            <person name="Sierra-Patev S."/>
            <person name="Min B."/>
            <person name="Naranjo-Ortiz M."/>
            <person name="Looney B."/>
            <person name="Konkel Z."/>
            <person name="Slot J.C."/>
            <person name="Sakamoto Y."/>
            <person name="Steenwyk J.L."/>
            <person name="Rokas A."/>
            <person name="Carro J."/>
            <person name="Camarero S."/>
            <person name="Ferreira P."/>
            <person name="Molpeceres G."/>
            <person name="Ruiz-Duenas F.J."/>
            <person name="Serrano A."/>
            <person name="Henrissat B."/>
            <person name="Drula E."/>
            <person name="Hughes K.W."/>
            <person name="Mata J.L."/>
            <person name="Ishikawa N.K."/>
            <person name="Vargas-Isla R."/>
            <person name="Ushijima S."/>
            <person name="Smith C.A."/>
            <person name="Donoghue J."/>
            <person name="Ahrendt S."/>
            <person name="Andreopoulos W."/>
            <person name="He G."/>
            <person name="LaButti K."/>
            <person name="Lipzen A."/>
            <person name="Ng V."/>
            <person name="Riley R."/>
            <person name="Sandor L."/>
            <person name="Barry K."/>
            <person name="Martinez A.T."/>
            <person name="Xiao Y."/>
            <person name="Gibbons J.G."/>
            <person name="Terashima K."/>
            <person name="Grigoriev I.V."/>
            <person name="Hibbett D."/>
        </authorList>
    </citation>
    <scope>NUCLEOTIDE SEQUENCE</scope>
    <source>
        <strain evidence="1">Sp2 HRB7682 ss15</strain>
    </source>
</reference>